<dbReference type="InterPro" id="IPR013209">
    <property type="entry name" value="LNS2"/>
</dbReference>
<evidence type="ECO:0000259" key="4">
    <source>
        <dbReference type="SMART" id="SM00775"/>
    </source>
</evidence>
<feature type="compositionally biased region" description="Basic residues" evidence="3">
    <location>
        <begin position="1150"/>
        <end position="1159"/>
    </location>
</feature>
<dbReference type="FunFam" id="3.40.50.1000:FF:000063">
    <property type="entry name" value="Nuclear elongation and deformation protein"/>
    <property type="match status" value="1"/>
</dbReference>
<comment type="caution">
    <text evidence="5">The sequence shown here is derived from an EMBL/GenBank/DDBJ whole genome shotgun (WGS) entry which is preliminary data.</text>
</comment>
<keyword evidence="6" id="KW-1185">Reference proteome</keyword>
<evidence type="ECO:0000256" key="2">
    <source>
        <dbReference type="ARBA" id="ARBA00022553"/>
    </source>
</evidence>
<evidence type="ECO:0000313" key="6">
    <source>
        <dbReference type="Proteomes" id="UP000298030"/>
    </source>
</evidence>
<organism evidence="5 6">
    <name type="scientific">Coprinellus micaceus</name>
    <name type="common">Glistening ink-cap mushroom</name>
    <name type="synonym">Coprinus micaceus</name>
    <dbReference type="NCBI Taxonomy" id="71717"/>
    <lineage>
        <taxon>Eukaryota</taxon>
        <taxon>Fungi</taxon>
        <taxon>Dikarya</taxon>
        <taxon>Basidiomycota</taxon>
        <taxon>Agaricomycotina</taxon>
        <taxon>Agaricomycetes</taxon>
        <taxon>Agaricomycetidae</taxon>
        <taxon>Agaricales</taxon>
        <taxon>Agaricineae</taxon>
        <taxon>Psathyrellaceae</taxon>
        <taxon>Coprinellus</taxon>
    </lineage>
</organism>
<dbReference type="GO" id="GO:0008195">
    <property type="term" value="F:phosphatidate phosphatase activity"/>
    <property type="evidence" value="ECO:0007669"/>
    <property type="project" value="TreeGrafter"/>
</dbReference>
<evidence type="ECO:0000256" key="1">
    <source>
        <dbReference type="ARBA" id="ARBA00005476"/>
    </source>
</evidence>
<evidence type="ECO:0000256" key="3">
    <source>
        <dbReference type="SAM" id="MobiDB-lite"/>
    </source>
</evidence>
<dbReference type="InterPro" id="IPR036412">
    <property type="entry name" value="HAD-like_sf"/>
</dbReference>
<dbReference type="InterPro" id="IPR026058">
    <property type="entry name" value="LIPIN"/>
</dbReference>
<feature type="region of interest" description="Disordered" evidence="3">
    <location>
        <begin position="411"/>
        <end position="510"/>
    </location>
</feature>
<feature type="region of interest" description="Disordered" evidence="3">
    <location>
        <begin position="281"/>
        <end position="300"/>
    </location>
</feature>
<feature type="compositionally biased region" description="Polar residues" evidence="3">
    <location>
        <begin position="1064"/>
        <end position="1079"/>
    </location>
</feature>
<feature type="compositionally biased region" description="Basic and acidic residues" evidence="3">
    <location>
        <begin position="184"/>
        <end position="199"/>
    </location>
</feature>
<feature type="compositionally biased region" description="Low complexity" evidence="3">
    <location>
        <begin position="325"/>
        <end position="338"/>
    </location>
</feature>
<dbReference type="InterPro" id="IPR007651">
    <property type="entry name" value="Lipin_N"/>
</dbReference>
<feature type="compositionally biased region" description="Basic and acidic residues" evidence="3">
    <location>
        <begin position="666"/>
        <end position="696"/>
    </location>
</feature>
<proteinExistence type="inferred from homology"/>
<feature type="region of interest" description="Disordered" evidence="3">
    <location>
        <begin position="1064"/>
        <end position="1095"/>
    </location>
</feature>
<dbReference type="SMART" id="SM00775">
    <property type="entry name" value="LNS2"/>
    <property type="match status" value="1"/>
</dbReference>
<protein>
    <submittedName>
        <fullName evidence="5">LNS2-domain-containing protein</fullName>
    </submittedName>
</protein>
<comment type="similarity">
    <text evidence="1">Belongs to the lipin family.</text>
</comment>
<feature type="compositionally biased region" description="Acidic residues" evidence="3">
    <location>
        <begin position="1168"/>
        <end position="1206"/>
    </location>
</feature>
<feature type="region of interest" description="Disordered" evidence="3">
    <location>
        <begin position="128"/>
        <end position="247"/>
    </location>
</feature>
<dbReference type="InterPro" id="IPR031315">
    <property type="entry name" value="LNS2/PITP"/>
</dbReference>
<dbReference type="SUPFAM" id="SSF56784">
    <property type="entry name" value="HAD-like"/>
    <property type="match status" value="1"/>
</dbReference>
<dbReference type="PANTHER" id="PTHR12181:SF12">
    <property type="entry name" value="PHOSPHATIDATE PHOSPHATASE"/>
    <property type="match status" value="1"/>
</dbReference>
<feature type="compositionally biased region" description="Acidic residues" evidence="3">
    <location>
        <begin position="1132"/>
        <end position="1142"/>
    </location>
</feature>
<dbReference type="Pfam" id="PF04571">
    <property type="entry name" value="Lipin_N"/>
    <property type="match status" value="1"/>
</dbReference>
<feature type="domain" description="LNS2/PITP" evidence="4">
    <location>
        <begin position="826"/>
        <end position="983"/>
    </location>
</feature>
<dbReference type="Proteomes" id="UP000298030">
    <property type="component" value="Unassembled WGS sequence"/>
</dbReference>
<feature type="compositionally biased region" description="Acidic residues" evidence="3">
    <location>
        <begin position="460"/>
        <end position="473"/>
    </location>
</feature>
<dbReference type="Pfam" id="PF08235">
    <property type="entry name" value="LNS2"/>
    <property type="match status" value="1"/>
</dbReference>
<dbReference type="AlphaFoldDB" id="A0A4Y7TNJ9"/>
<dbReference type="GO" id="GO:0009062">
    <property type="term" value="P:fatty acid catabolic process"/>
    <property type="evidence" value="ECO:0007669"/>
    <property type="project" value="TreeGrafter"/>
</dbReference>
<gene>
    <name evidence="5" type="ORF">FA13DRAFT_1753298</name>
</gene>
<feature type="compositionally biased region" description="Basic and acidic residues" evidence="3">
    <location>
        <begin position="474"/>
        <end position="486"/>
    </location>
</feature>
<name>A0A4Y7TNJ9_COPMI</name>
<feature type="region of interest" description="Disordered" evidence="3">
    <location>
        <begin position="633"/>
        <end position="732"/>
    </location>
</feature>
<feature type="compositionally biased region" description="Basic and acidic residues" evidence="3">
    <location>
        <begin position="131"/>
        <end position="171"/>
    </location>
</feature>
<dbReference type="PANTHER" id="PTHR12181">
    <property type="entry name" value="LIPIN"/>
    <property type="match status" value="1"/>
</dbReference>
<accession>A0A4Y7TNJ9</accession>
<feature type="compositionally biased region" description="Basic and acidic residues" evidence="3">
    <location>
        <begin position="290"/>
        <end position="300"/>
    </location>
</feature>
<dbReference type="GO" id="GO:0019432">
    <property type="term" value="P:triglyceride biosynthetic process"/>
    <property type="evidence" value="ECO:0007669"/>
    <property type="project" value="TreeGrafter"/>
</dbReference>
<keyword evidence="2" id="KW-0597">Phosphoprotein</keyword>
<dbReference type="STRING" id="71717.A0A4Y7TNJ9"/>
<reference evidence="5 6" key="1">
    <citation type="journal article" date="2019" name="Nat. Ecol. Evol.">
        <title>Megaphylogeny resolves global patterns of mushroom evolution.</title>
        <authorList>
            <person name="Varga T."/>
            <person name="Krizsan K."/>
            <person name="Foldi C."/>
            <person name="Dima B."/>
            <person name="Sanchez-Garcia M."/>
            <person name="Sanchez-Ramirez S."/>
            <person name="Szollosi G.J."/>
            <person name="Szarkandi J.G."/>
            <person name="Papp V."/>
            <person name="Albert L."/>
            <person name="Andreopoulos W."/>
            <person name="Angelini C."/>
            <person name="Antonin V."/>
            <person name="Barry K.W."/>
            <person name="Bougher N.L."/>
            <person name="Buchanan P."/>
            <person name="Buyck B."/>
            <person name="Bense V."/>
            <person name="Catcheside P."/>
            <person name="Chovatia M."/>
            <person name="Cooper J."/>
            <person name="Damon W."/>
            <person name="Desjardin D."/>
            <person name="Finy P."/>
            <person name="Geml J."/>
            <person name="Haridas S."/>
            <person name="Hughes K."/>
            <person name="Justo A."/>
            <person name="Karasinski D."/>
            <person name="Kautmanova I."/>
            <person name="Kiss B."/>
            <person name="Kocsube S."/>
            <person name="Kotiranta H."/>
            <person name="LaButti K.M."/>
            <person name="Lechner B.E."/>
            <person name="Liimatainen K."/>
            <person name="Lipzen A."/>
            <person name="Lukacs Z."/>
            <person name="Mihaltcheva S."/>
            <person name="Morgado L.N."/>
            <person name="Niskanen T."/>
            <person name="Noordeloos M.E."/>
            <person name="Ohm R.A."/>
            <person name="Ortiz-Santana B."/>
            <person name="Ovrebo C."/>
            <person name="Racz N."/>
            <person name="Riley R."/>
            <person name="Savchenko A."/>
            <person name="Shiryaev A."/>
            <person name="Soop K."/>
            <person name="Spirin V."/>
            <person name="Szebenyi C."/>
            <person name="Tomsovsky M."/>
            <person name="Tulloss R.E."/>
            <person name="Uehling J."/>
            <person name="Grigoriev I.V."/>
            <person name="Vagvolgyi C."/>
            <person name="Papp T."/>
            <person name="Martin F.M."/>
            <person name="Miettinen O."/>
            <person name="Hibbett D.S."/>
            <person name="Nagy L.G."/>
        </authorList>
    </citation>
    <scope>NUCLEOTIDE SEQUENCE [LARGE SCALE GENOMIC DNA]</scope>
    <source>
        <strain evidence="5 6">FP101781</strain>
    </source>
</reference>
<dbReference type="OrthoDB" id="4567at2759"/>
<dbReference type="Gene3D" id="3.40.50.1000">
    <property type="entry name" value="HAD superfamily/HAD-like"/>
    <property type="match status" value="1"/>
</dbReference>
<feature type="compositionally biased region" description="Polar residues" evidence="3">
    <location>
        <begin position="219"/>
        <end position="228"/>
    </location>
</feature>
<evidence type="ECO:0000313" key="5">
    <source>
        <dbReference type="EMBL" id="TEB35787.1"/>
    </source>
</evidence>
<feature type="region of interest" description="Disordered" evidence="3">
    <location>
        <begin position="1118"/>
        <end position="1218"/>
    </location>
</feature>
<dbReference type="InterPro" id="IPR023214">
    <property type="entry name" value="HAD_sf"/>
</dbReference>
<dbReference type="EMBL" id="QPFP01000007">
    <property type="protein sequence ID" value="TEB35787.1"/>
    <property type="molecule type" value="Genomic_DNA"/>
</dbReference>
<feature type="region of interest" description="Disordered" evidence="3">
    <location>
        <begin position="325"/>
        <end position="350"/>
    </location>
</feature>
<dbReference type="GO" id="GO:0005634">
    <property type="term" value="C:nucleus"/>
    <property type="evidence" value="ECO:0007669"/>
    <property type="project" value="TreeGrafter"/>
</dbReference>
<sequence>MNYLRGAVVNAISAPYQFYKDVNPSTLTGAIDVIVIQRPAPDGNGTELACSPFHVRFGKWQVLRPAEKKVNVSVNGNPIPYSMKIGDAGEAFFVFETEDDVPDDLITSPILQATTPTSEATAVEAGAQVSGKDERFAADHEQQGDDQEQAEKLKQKRAEEEGRVPKKHEEPVEVPVGEPEYLDLDGRSEAQRRQDEAAHQHITPKPSHRVPSFLKRSGSRTTLNQSSYLDAPKGGDHPGNRTPEMVAQDQVVDEALRRRMRNEARAPEVEYHHDVALDIEGYHSGHRRRERSDETIHSSDFEALSSTTKSDAFGKRLTTVLDTSTVPVTPTDVDPDSPNDIPEGSSSPRQFPLLRAVSEPPPEVNAEPPILTIPDHSTSELLAHSHHPLSATRHQHQQEYMWEWGNFPQPSPMKTTFSKGGRLESPRASSSRSGDRWRSKTKTVQVRNGKLGGMRLPILEDSDEEGEDGVASEEDSRGRTLADDKHGRSHSVPAESPAGSSSSLTKRDRRRWKEYEDFDEEEEDEFSRESRLFKDEGGSLRASKGDPTKIILSIEGQKVGFQLSLAGHNGVDLESFQQHLVGFDRFINDDNIIHDPALVMCWVGVDQFITRNDSPPLMDALAQWRNTALRRRAAGQPLRPVSPFSEDSLPTSPASEASPDSLGYSEKTHMRAKSEPPEHAFQDEDKGHKPSNEDQKSSYSWVPWFRSSKKKEVQPPSNEAPVPLTEGQNGIPNGAPSIPKADVITEAVENIGVHEVKHDTKPAPGTEGRPAFEKQKKFAKTLRLTSDQLKALNLQPGPNTITFSLSATGAVAATARIFVWEHTDLVVVSDIDGTITKSDGLGHVFAMIGRDWTHLGVAKLYTDVTRNGYKIMYLTSRAIGQADATRGYLKGIKQNDYQLPEGPVIMSPDRLMASLHREVVLRKPEVFKMACLRDIQRLFGEHAKYPFYAGFGNRITDALSYRTVNIPSARIFTIDSAGEVKMELLELAGYKSSYIHMTDLVDQMFPPIHKKWTPEYTDFNYWRAPVQEFPLPDLSPPSPALSARSDTSNQSTLARLRNFSLVGSRQSNLPPNLVGTRQQDGTKDGDGNDGGYRSSHLRQMSSFERLSSTLGFMTTANSLRRSASPESHLSDDYDSEDDDEATLSDGVYGRRPKRERRRSMTSMPGSLMDEEEDMHFSDEEGEHEYDEEAEHDGEEDPVEEEFDDDILAAGEMSKVPFL</sequence>